<evidence type="ECO:0000313" key="1">
    <source>
        <dbReference type="EMBL" id="EEE08910.1"/>
    </source>
</evidence>
<proteinExistence type="predicted"/>
<gene>
    <name evidence="1" type="ORF">BURMUCGD2_6051</name>
</gene>
<comment type="caution">
    <text evidence="1">The sequence shown here is derived from an EMBL/GenBank/DDBJ whole genome shotgun (WGS) entry which is preliminary data.</text>
</comment>
<dbReference type="EMBL" id="ACFC01000002">
    <property type="protein sequence ID" value="EEE08910.1"/>
    <property type="molecule type" value="Genomic_DNA"/>
</dbReference>
<protein>
    <submittedName>
        <fullName evidence="1">Uncharacterized protein</fullName>
    </submittedName>
</protein>
<dbReference type="AlphaFoldDB" id="B9BLU3"/>
<organism evidence="1 2">
    <name type="scientific">Burkholderia multivorans CGD2</name>
    <dbReference type="NCBI Taxonomy" id="513052"/>
    <lineage>
        <taxon>Bacteria</taxon>
        <taxon>Pseudomonadati</taxon>
        <taxon>Pseudomonadota</taxon>
        <taxon>Betaproteobacteria</taxon>
        <taxon>Burkholderiales</taxon>
        <taxon>Burkholderiaceae</taxon>
        <taxon>Burkholderia</taxon>
        <taxon>Burkholderia cepacia complex</taxon>
    </lineage>
</organism>
<reference evidence="1 2" key="1">
    <citation type="journal article" date="2012" name="J. Bacteriol.">
        <title>Draft Genome Sequence Determination for Cystic Fibrosis and Chronic Granulomatous Disease Burkholderia multivorans Isolates.</title>
        <authorList>
            <person name="Varga J.J."/>
            <person name="Losada L."/>
            <person name="Zelazny A.M."/>
            <person name="Brinkac L."/>
            <person name="Harkins D."/>
            <person name="Radune D."/>
            <person name="Hostetler J."/>
            <person name="Sampaio E.P."/>
            <person name="Ronning C.M."/>
            <person name="Nierman W.C."/>
            <person name="Greenberg D.E."/>
            <person name="Holland S.M."/>
            <person name="Goldberg J.B."/>
        </authorList>
    </citation>
    <scope>NUCLEOTIDE SEQUENCE [LARGE SCALE GENOMIC DNA]</scope>
    <source>
        <strain evidence="1 2">CGD2</strain>
    </source>
</reference>
<accession>B9BLU3</accession>
<sequence length="44" mass="4757">MRVLRRAATAARFSFARAPAFVCGCIVAHRRARSPNASRQIAAA</sequence>
<dbReference type="Proteomes" id="UP000004535">
    <property type="component" value="Unassembled WGS sequence"/>
</dbReference>
<name>B9BLU3_9BURK</name>
<evidence type="ECO:0000313" key="2">
    <source>
        <dbReference type="Proteomes" id="UP000004535"/>
    </source>
</evidence>